<comment type="subcellular location">
    <subcellularLocation>
        <location evidence="1">Membrane</location>
        <topology evidence="1">Multi-pass membrane protein</topology>
    </subcellularLocation>
</comment>
<dbReference type="NCBIfam" id="TIGR00879">
    <property type="entry name" value="SP"/>
    <property type="match status" value="1"/>
</dbReference>
<evidence type="ECO:0000256" key="7">
    <source>
        <dbReference type="RuleBase" id="RU003346"/>
    </source>
</evidence>
<dbReference type="GO" id="GO:0016020">
    <property type="term" value="C:membrane"/>
    <property type="evidence" value="ECO:0007669"/>
    <property type="project" value="UniProtKB-SubCell"/>
</dbReference>
<feature type="transmembrane region" description="Helical" evidence="8">
    <location>
        <begin position="88"/>
        <end position="110"/>
    </location>
</feature>
<dbReference type="AlphaFoldDB" id="A0A3D8RW63"/>
<dbReference type="PROSITE" id="PS00217">
    <property type="entry name" value="SUGAR_TRANSPORT_2"/>
    <property type="match status" value="1"/>
</dbReference>
<keyword evidence="5 8" id="KW-1133">Transmembrane helix</keyword>
<evidence type="ECO:0000256" key="2">
    <source>
        <dbReference type="ARBA" id="ARBA00010992"/>
    </source>
</evidence>
<keyword evidence="4 8" id="KW-0812">Transmembrane</keyword>
<dbReference type="InterPro" id="IPR005829">
    <property type="entry name" value="Sugar_transporter_CS"/>
</dbReference>
<feature type="transmembrane region" description="Helical" evidence="8">
    <location>
        <begin position="53"/>
        <end position="76"/>
    </location>
</feature>
<protein>
    <recommendedName>
        <fullName evidence="9">Major facilitator superfamily (MFS) profile domain-containing protein</fullName>
    </recommendedName>
</protein>
<dbReference type="InterPro" id="IPR003663">
    <property type="entry name" value="Sugar/inositol_transpt"/>
</dbReference>
<evidence type="ECO:0000256" key="4">
    <source>
        <dbReference type="ARBA" id="ARBA00022692"/>
    </source>
</evidence>
<comment type="similarity">
    <text evidence="2 7">Belongs to the major facilitator superfamily. Sugar transporter (TC 2.A.1.1) family.</text>
</comment>
<evidence type="ECO:0000259" key="9">
    <source>
        <dbReference type="PROSITE" id="PS50850"/>
    </source>
</evidence>
<organism evidence="10 11">
    <name type="scientific">Coleophoma crateriformis</name>
    <dbReference type="NCBI Taxonomy" id="565419"/>
    <lineage>
        <taxon>Eukaryota</taxon>
        <taxon>Fungi</taxon>
        <taxon>Dikarya</taxon>
        <taxon>Ascomycota</taxon>
        <taxon>Pezizomycotina</taxon>
        <taxon>Leotiomycetes</taxon>
        <taxon>Helotiales</taxon>
        <taxon>Dermateaceae</taxon>
        <taxon>Coleophoma</taxon>
    </lineage>
</organism>
<dbReference type="EMBL" id="PDLN01000008">
    <property type="protein sequence ID" value="RDW78309.1"/>
    <property type="molecule type" value="Genomic_DNA"/>
</dbReference>
<feature type="transmembrane region" description="Helical" evidence="8">
    <location>
        <begin position="29"/>
        <end position="47"/>
    </location>
</feature>
<dbReference type="SUPFAM" id="SSF103473">
    <property type="entry name" value="MFS general substrate transporter"/>
    <property type="match status" value="1"/>
</dbReference>
<dbReference type="PROSITE" id="PS50850">
    <property type="entry name" value="MFS"/>
    <property type="match status" value="1"/>
</dbReference>
<dbReference type="InterPro" id="IPR005828">
    <property type="entry name" value="MFS_sugar_transport-like"/>
</dbReference>
<evidence type="ECO:0000313" key="10">
    <source>
        <dbReference type="EMBL" id="RDW78309.1"/>
    </source>
</evidence>
<feature type="transmembrane region" description="Helical" evidence="8">
    <location>
        <begin position="116"/>
        <end position="139"/>
    </location>
</feature>
<name>A0A3D8RW63_9HELO</name>
<keyword evidence="11" id="KW-1185">Reference proteome</keyword>
<evidence type="ECO:0000256" key="5">
    <source>
        <dbReference type="ARBA" id="ARBA00022989"/>
    </source>
</evidence>
<evidence type="ECO:0000256" key="3">
    <source>
        <dbReference type="ARBA" id="ARBA00022448"/>
    </source>
</evidence>
<dbReference type="OrthoDB" id="4540492at2759"/>
<feature type="transmembrane region" description="Helical" evidence="8">
    <location>
        <begin position="306"/>
        <end position="325"/>
    </location>
</feature>
<dbReference type="PANTHER" id="PTHR48022:SF31">
    <property type="entry name" value="HEXOSE TRANSPORTER"/>
    <property type="match status" value="1"/>
</dbReference>
<dbReference type="InterPro" id="IPR020846">
    <property type="entry name" value="MFS_dom"/>
</dbReference>
<keyword evidence="6 8" id="KW-0472">Membrane</keyword>
<feature type="transmembrane region" description="Helical" evidence="8">
    <location>
        <begin position="346"/>
        <end position="369"/>
    </location>
</feature>
<dbReference type="InterPro" id="IPR050360">
    <property type="entry name" value="MFS_Sugar_Transporters"/>
</dbReference>
<evidence type="ECO:0000256" key="8">
    <source>
        <dbReference type="SAM" id="Phobius"/>
    </source>
</evidence>
<feature type="transmembrane region" description="Helical" evidence="8">
    <location>
        <begin position="251"/>
        <end position="268"/>
    </location>
</feature>
<dbReference type="GO" id="GO:0005351">
    <property type="term" value="F:carbohydrate:proton symporter activity"/>
    <property type="evidence" value="ECO:0007669"/>
    <property type="project" value="TreeGrafter"/>
</dbReference>
<dbReference type="InterPro" id="IPR036259">
    <property type="entry name" value="MFS_trans_sf"/>
</dbReference>
<feature type="transmembrane region" description="Helical" evidence="8">
    <location>
        <begin position="275"/>
        <end position="294"/>
    </location>
</feature>
<keyword evidence="3 7" id="KW-0813">Transport</keyword>
<evidence type="ECO:0000313" key="11">
    <source>
        <dbReference type="Proteomes" id="UP000256328"/>
    </source>
</evidence>
<feature type="domain" description="Major facilitator superfamily (MFS) profile" evidence="9">
    <location>
        <begin position="1"/>
        <end position="398"/>
    </location>
</feature>
<reference evidence="10 11" key="1">
    <citation type="journal article" date="2018" name="IMA Fungus">
        <title>IMA Genome-F 9: Draft genome sequence of Annulohypoxylon stygium, Aspergillus mulundensis, Berkeleyomyces basicola (syn. Thielaviopsis basicola), Ceratocystis smalleyi, two Cercospora beticola strains, Coleophoma cylindrospora, Fusarium fracticaudum, Phialophora cf. hyalina, and Morchella septimelata.</title>
        <authorList>
            <person name="Wingfield B.D."/>
            <person name="Bills G.F."/>
            <person name="Dong Y."/>
            <person name="Huang W."/>
            <person name="Nel W.J."/>
            <person name="Swalarsk-Parry B.S."/>
            <person name="Vaghefi N."/>
            <person name="Wilken P.M."/>
            <person name="An Z."/>
            <person name="de Beer Z.W."/>
            <person name="De Vos L."/>
            <person name="Chen L."/>
            <person name="Duong T.A."/>
            <person name="Gao Y."/>
            <person name="Hammerbacher A."/>
            <person name="Kikkert J.R."/>
            <person name="Li Y."/>
            <person name="Li H."/>
            <person name="Li K."/>
            <person name="Li Q."/>
            <person name="Liu X."/>
            <person name="Ma X."/>
            <person name="Naidoo K."/>
            <person name="Pethybridge S.J."/>
            <person name="Sun J."/>
            <person name="Steenkamp E.T."/>
            <person name="van der Nest M.A."/>
            <person name="van Wyk S."/>
            <person name="Wingfield M.J."/>
            <person name="Xiong C."/>
            <person name="Yue Q."/>
            <person name="Zhang X."/>
        </authorList>
    </citation>
    <scope>NUCLEOTIDE SEQUENCE [LARGE SCALE GENOMIC DNA]</scope>
    <source>
        <strain evidence="10 11">BP5796</strain>
    </source>
</reference>
<dbReference type="Pfam" id="PF00083">
    <property type="entry name" value="Sugar_tr"/>
    <property type="match status" value="1"/>
</dbReference>
<accession>A0A3D8RW63</accession>
<feature type="transmembrane region" description="Helical" evidence="8">
    <location>
        <begin position="6"/>
        <end position="22"/>
    </location>
</feature>
<dbReference type="Proteomes" id="UP000256328">
    <property type="component" value="Unassembled WGS sequence"/>
</dbReference>
<dbReference type="Gene3D" id="1.20.1250.20">
    <property type="entry name" value="MFS general substrate transporter like domains"/>
    <property type="match status" value="1"/>
</dbReference>
<proteinExistence type="inferred from homology"/>
<dbReference type="PANTHER" id="PTHR48022">
    <property type="entry name" value="PLASTIDIC GLUCOSE TRANSPORTER 4"/>
    <property type="match status" value="1"/>
</dbReference>
<gene>
    <name evidence="10" type="ORF">BP5796_06161</name>
</gene>
<evidence type="ECO:0000256" key="6">
    <source>
        <dbReference type="ARBA" id="ARBA00023136"/>
    </source>
</evidence>
<comment type="caution">
    <text evidence="10">The sequence shown here is derived from an EMBL/GenBank/DDBJ whole genome shotgun (WGS) entry which is preliminary data.</text>
</comment>
<evidence type="ECO:0000256" key="1">
    <source>
        <dbReference type="ARBA" id="ARBA00004141"/>
    </source>
</evidence>
<feature type="transmembrane region" description="Helical" evidence="8">
    <location>
        <begin position="211"/>
        <end position="231"/>
    </location>
</feature>
<dbReference type="FunFam" id="1.20.1250.20:FF:000134">
    <property type="entry name" value="MFS sugar transporter protein"/>
    <property type="match status" value="1"/>
</dbReference>
<sequence>MYHILLWLGGAISGFFYGYVVDAMGRKPALFWAALFTIFAAILQAAAQNVAMFVIARILIGIGTGASGVAGPVYLAETLPLKWRAWGLGVFYDFWYVGGLIASGVTYGTAGMASTWAWRLPSALQGVFSIICILILPFIPESPRWLIYQGRNEEAKKIIAYTSCDGDENNPIVLVQYKEMVETLDFEKNAGETLSMMEIVKTPSARKRTMLACSVAVCTMLSGNNIISYYLGTMLDNAGITNSTTQLEINIILNAWCLVVAICGTLFVERAGRKSIAACSTGLLTVFIFVIGALTKVYGNTTNTSGIYGTVAAIFLFQGSYSFGWTPLTVLYPPEVLNYSIRSNGIAFYTFMANGLGLMVTFAFPYALAAIGWKTYMINGAWDILELAFVLLCWVETKGKTLEEIDEMFDGAKHTNAPDLESVMAGKADLEVLDGEEPVVEELPVTAGKK</sequence>